<feature type="non-terminal residue" evidence="1">
    <location>
        <position position="53"/>
    </location>
</feature>
<gene>
    <name evidence="1" type="ORF">GcM3_196049</name>
</gene>
<keyword evidence="2" id="KW-1185">Reference proteome</keyword>
<evidence type="ECO:0000313" key="1">
    <source>
        <dbReference type="EMBL" id="RKF56326.1"/>
    </source>
</evidence>
<dbReference type="Proteomes" id="UP000283383">
    <property type="component" value="Unassembled WGS sequence"/>
</dbReference>
<evidence type="ECO:0000313" key="2">
    <source>
        <dbReference type="Proteomes" id="UP000283383"/>
    </source>
</evidence>
<comment type="caution">
    <text evidence="1">The sequence shown here is derived from an EMBL/GenBank/DDBJ whole genome shotgun (WGS) entry which is preliminary data.</text>
</comment>
<protein>
    <submittedName>
        <fullName evidence="1">Uncharacterized protein</fullName>
    </submittedName>
</protein>
<name>A0A420HFU0_9PEZI</name>
<proteinExistence type="predicted"/>
<dbReference type="EMBL" id="MCBQ01019622">
    <property type="protein sequence ID" value="RKF56326.1"/>
    <property type="molecule type" value="Genomic_DNA"/>
</dbReference>
<accession>A0A420HFU0</accession>
<sequence>MATALDHKQNDAIFAYEGKPEQIDEDDIVDTIDDEEEDYTRDVHFTAAYLSDK</sequence>
<dbReference type="AlphaFoldDB" id="A0A420HFU0"/>
<reference evidence="1 2" key="1">
    <citation type="journal article" date="2018" name="BMC Genomics">
        <title>Comparative genome analyses reveal sequence features reflecting distinct modes of host-adaptation between dicot and monocot powdery mildew.</title>
        <authorList>
            <person name="Wu Y."/>
            <person name="Ma X."/>
            <person name="Pan Z."/>
            <person name="Kale S.D."/>
            <person name="Song Y."/>
            <person name="King H."/>
            <person name="Zhang Q."/>
            <person name="Presley C."/>
            <person name="Deng X."/>
            <person name="Wei C.I."/>
            <person name="Xiao S."/>
        </authorList>
    </citation>
    <scope>NUCLEOTIDE SEQUENCE [LARGE SCALE GENOMIC DNA]</scope>
    <source>
        <strain evidence="1">UMSG3</strain>
    </source>
</reference>
<organism evidence="1 2">
    <name type="scientific">Golovinomyces cichoracearum</name>
    <dbReference type="NCBI Taxonomy" id="62708"/>
    <lineage>
        <taxon>Eukaryota</taxon>
        <taxon>Fungi</taxon>
        <taxon>Dikarya</taxon>
        <taxon>Ascomycota</taxon>
        <taxon>Pezizomycotina</taxon>
        <taxon>Leotiomycetes</taxon>
        <taxon>Erysiphales</taxon>
        <taxon>Erysiphaceae</taxon>
        <taxon>Golovinomyces</taxon>
    </lineage>
</organism>